<dbReference type="Proteomes" id="UP000218231">
    <property type="component" value="Unassembled WGS sequence"/>
</dbReference>
<accession>A0A2A2LGT4</accession>
<protein>
    <submittedName>
        <fullName evidence="2">Uncharacterized protein</fullName>
    </submittedName>
</protein>
<dbReference type="AlphaFoldDB" id="A0A2A2LGT4"/>
<feature type="region of interest" description="Disordered" evidence="1">
    <location>
        <begin position="153"/>
        <end position="195"/>
    </location>
</feature>
<dbReference type="EMBL" id="LIAE01006782">
    <property type="protein sequence ID" value="PAV85350.1"/>
    <property type="molecule type" value="Genomic_DNA"/>
</dbReference>
<comment type="caution">
    <text evidence="2">The sequence shown here is derived from an EMBL/GenBank/DDBJ whole genome shotgun (WGS) entry which is preliminary data.</text>
</comment>
<reference evidence="2 3" key="1">
    <citation type="journal article" date="2017" name="Curr. Biol.">
        <title>Genome architecture and evolution of a unichromosomal asexual nematode.</title>
        <authorList>
            <person name="Fradin H."/>
            <person name="Zegar C."/>
            <person name="Gutwein M."/>
            <person name="Lucas J."/>
            <person name="Kovtun M."/>
            <person name="Corcoran D."/>
            <person name="Baugh L.R."/>
            <person name="Kiontke K."/>
            <person name="Gunsalus K."/>
            <person name="Fitch D.H."/>
            <person name="Piano F."/>
        </authorList>
    </citation>
    <scope>NUCLEOTIDE SEQUENCE [LARGE SCALE GENOMIC DNA]</scope>
    <source>
        <strain evidence="2">PF1309</strain>
    </source>
</reference>
<feature type="compositionally biased region" description="Basic and acidic residues" evidence="1">
    <location>
        <begin position="153"/>
        <end position="186"/>
    </location>
</feature>
<sequence>METILADISINGTVQQGQKLVLPSNSTVYSFILAVVSMFCKDATDTTVNSVKYFDPDFKEFVDIEKPFENVPILFQHRYAISIVYTKTPINLNSNSHDIESKLSNKTGGDNSFDNSHSILFYCPDPPEWRDGASVAYFKDKLYYLGGKDPESKEYTSRIDNSARPHDIEKRPSQIEGKTPNDEPRPKRAKKGKQGTVNDMYDMYQLNPSLLTDKDDSLVSHPDFRLGNIRAAAIECGILYNRNKKVCYGINDMIRKTVVCLMAQLFKHDNPLTYTAAQKLKPGMTKFPEQISAKIAAGVIKLIEMKPNSATKGSETGMKMPADQWIQLIYQEIEHALRNSPTRNTTKPLFKQINDEDYICKLKLDQQAVQSGWYENAMDIAFIRSNASSRAYADIKHFSLHKPVVEYCSQPQSSAVYRTITTSIYICTIISNFFFKCNYDPGSRG</sequence>
<evidence type="ECO:0000313" key="2">
    <source>
        <dbReference type="EMBL" id="PAV85350.1"/>
    </source>
</evidence>
<gene>
    <name evidence="2" type="ORF">WR25_22849</name>
</gene>
<dbReference type="OrthoDB" id="45365at2759"/>
<keyword evidence="3" id="KW-1185">Reference proteome</keyword>
<proteinExistence type="predicted"/>
<evidence type="ECO:0000256" key="1">
    <source>
        <dbReference type="SAM" id="MobiDB-lite"/>
    </source>
</evidence>
<organism evidence="2 3">
    <name type="scientific">Diploscapter pachys</name>
    <dbReference type="NCBI Taxonomy" id="2018661"/>
    <lineage>
        <taxon>Eukaryota</taxon>
        <taxon>Metazoa</taxon>
        <taxon>Ecdysozoa</taxon>
        <taxon>Nematoda</taxon>
        <taxon>Chromadorea</taxon>
        <taxon>Rhabditida</taxon>
        <taxon>Rhabditina</taxon>
        <taxon>Rhabditomorpha</taxon>
        <taxon>Rhabditoidea</taxon>
        <taxon>Rhabditidae</taxon>
        <taxon>Diploscapter</taxon>
    </lineage>
</organism>
<name>A0A2A2LGT4_9BILA</name>
<evidence type="ECO:0000313" key="3">
    <source>
        <dbReference type="Proteomes" id="UP000218231"/>
    </source>
</evidence>